<keyword evidence="2" id="KW-1133">Transmembrane helix</keyword>
<sequence length="427" mass="47689">MPVTFLSEAEQENILNTHNEAKSRNEKIPLAPRNGNTGWPLLQVSLFTPSTTEIHKYEHALGGGKCHYFHIGAFNLASLLAKIPGKMTVSASYGQKREREHLKADNIGMFLDSFKVQHHLLGITITSESGAYGKVLSVTCPEGDASNLERPLWDVFSFAVKPKSGLSDIGGWKESPGHTEDEIKAGIREDVAVFSGGQIFIDLGEFLDKEVKDPQIKDFFKTIFKVDEFIALKEENKEFKPKAPPEQTTKSSPEQATTESHENLKSPASFNNLYLKIKFMQDFGETLSHVDKPKGDAVTKLAEELKQKVDEFSKQISQEPPSPEDIKRFQADFKKLLHSQDNIMKEHREILKPIVANILFSLLTLGIGLLAISIKAGVGAVRAYQDDRKIAASDILFFAQTKREQAIDTIEKDIESSETYKGLDKNK</sequence>
<comment type="caution">
    <text evidence="3">The sequence shown here is derived from an EMBL/GenBank/DDBJ whole genome shotgun (WGS) entry which is preliminary data.</text>
</comment>
<evidence type="ECO:0000313" key="3">
    <source>
        <dbReference type="EMBL" id="KTC86985.1"/>
    </source>
</evidence>
<feature type="compositionally biased region" description="Polar residues" evidence="1">
    <location>
        <begin position="246"/>
        <end position="258"/>
    </location>
</feature>
<reference evidence="3 4" key="1">
    <citation type="submission" date="2015-11" db="EMBL/GenBank/DDBJ databases">
        <title>Genomic analysis of 38 Legionella species identifies large and diverse effector repertoires.</title>
        <authorList>
            <person name="Burstein D."/>
            <person name="Amaro F."/>
            <person name="Zusman T."/>
            <person name="Lifshitz Z."/>
            <person name="Cohen O."/>
            <person name="Gilbert J.A."/>
            <person name="Pupko T."/>
            <person name="Shuman H.A."/>
            <person name="Segal G."/>
        </authorList>
    </citation>
    <scope>NUCLEOTIDE SEQUENCE [LARGE SCALE GENOMIC DNA]</scope>
    <source>
        <strain evidence="3 4">ATCC 43878</strain>
    </source>
</reference>
<proteinExistence type="predicted"/>
<evidence type="ECO:0000256" key="1">
    <source>
        <dbReference type="SAM" id="MobiDB-lite"/>
    </source>
</evidence>
<dbReference type="AlphaFoldDB" id="A0A0W0SUR9"/>
<keyword evidence="4" id="KW-1185">Reference proteome</keyword>
<accession>A0A0W0SUR9</accession>
<dbReference type="PATRIC" id="fig|29422.6.peg.222"/>
<organism evidence="3 4">
    <name type="scientific">Legionella brunensis</name>
    <dbReference type="NCBI Taxonomy" id="29422"/>
    <lineage>
        <taxon>Bacteria</taxon>
        <taxon>Pseudomonadati</taxon>
        <taxon>Pseudomonadota</taxon>
        <taxon>Gammaproteobacteria</taxon>
        <taxon>Legionellales</taxon>
        <taxon>Legionellaceae</taxon>
        <taxon>Legionella</taxon>
    </lineage>
</organism>
<feature type="region of interest" description="Disordered" evidence="1">
    <location>
        <begin position="237"/>
        <end position="263"/>
    </location>
</feature>
<feature type="transmembrane region" description="Helical" evidence="2">
    <location>
        <begin position="354"/>
        <end position="374"/>
    </location>
</feature>
<evidence type="ECO:0000256" key="2">
    <source>
        <dbReference type="SAM" id="Phobius"/>
    </source>
</evidence>
<gene>
    <name evidence="3" type="ORF">Lbru_0214</name>
</gene>
<dbReference type="EMBL" id="LNXV01000003">
    <property type="protein sequence ID" value="KTC86985.1"/>
    <property type="molecule type" value="Genomic_DNA"/>
</dbReference>
<evidence type="ECO:0000313" key="4">
    <source>
        <dbReference type="Proteomes" id="UP000054742"/>
    </source>
</evidence>
<dbReference type="Proteomes" id="UP000054742">
    <property type="component" value="Unassembled WGS sequence"/>
</dbReference>
<keyword evidence="2" id="KW-0472">Membrane</keyword>
<keyword evidence="2" id="KW-0812">Transmembrane</keyword>
<name>A0A0W0SUR9_9GAMM</name>
<protein>
    <submittedName>
        <fullName evidence="3">Ankyrin repeat protein</fullName>
    </submittedName>
</protein>